<proteinExistence type="predicted"/>
<keyword evidence="2" id="KW-0808">Transferase</keyword>
<keyword evidence="1" id="KW-0328">Glycosyltransferase</keyword>
<accession>A0ABR1BQ88</accession>
<evidence type="ECO:0000256" key="2">
    <source>
        <dbReference type="ARBA" id="ARBA00022679"/>
    </source>
</evidence>
<dbReference type="PANTHER" id="PTHR22898:SF3">
    <property type="entry name" value="ALPHA-1,2-FUCOSYLTRANSFERASE-RELATED"/>
    <property type="match status" value="1"/>
</dbReference>
<dbReference type="Proteomes" id="UP001303046">
    <property type="component" value="Unassembled WGS sequence"/>
</dbReference>
<organism evidence="3 4">
    <name type="scientific">Necator americanus</name>
    <name type="common">Human hookworm</name>
    <dbReference type="NCBI Taxonomy" id="51031"/>
    <lineage>
        <taxon>Eukaryota</taxon>
        <taxon>Metazoa</taxon>
        <taxon>Ecdysozoa</taxon>
        <taxon>Nematoda</taxon>
        <taxon>Chromadorea</taxon>
        <taxon>Rhabditida</taxon>
        <taxon>Rhabditina</taxon>
        <taxon>Rhabditomorpha</taxon>
        <taxon>Strongyloidea</taxon>
        <taxon>Ancylostomatidae</taxon>
        <taxon>Bunostominae</taxon>
        <taxon>Necator</taxon>
    </lineage>
</organism>
<gene>
    <name evidence="3" type="primary">Necator_chrI.g2045</name>
    <name evidence="3" type="ORF">RB195_005919</name>
</gene>
<dbReference type="InterPro" id="IPR002516">
    <property type="entry name" value="Glyco_trans_11"/>
</dbReference>
<sequence>MDNGWQNYGTDALKSCNNMYCYYVYLKKLLIQLQMNMFRIASGYGIAKRLGRTLYFNTSAKYEQSGKVHKMLEHIQDIFPRSIEAFKLIKSEVIFETVPFADDEQGRETCCKYEDPLRYINNSAKFLELNTALVQNPLYFQDVMPDIREMFNFGECAIEAGMKKVRKMKMRNNYAICVHTRRTDFKRFGAASDLVLTLSATQRIAKENNLTEYVIFGDDQDFMGKLAKELRKNGSTNDEIVHISRHSELEDFFISSQVCKAFLISAPVSTFGWWLAFFAPNQDSVYYMNDTNAHILFRKRITKELFLRNWKLLQV</sequence>
<dbReference type="EMBL" id="JAVFWL010000001">
    <property type="protein sequence ID" value="KAK6728567.1"/>
    <property type="molecule type" value="Genomic_DNA"/>
</dbReference>
<name>A0ABR1BQ88_NECAM</name>
<evidence type="ECO:0000313" key="3">
    <source>
        <dbReference type="EMBL" id="KAK6728567.1"/>
    </source>
</evidence>
<protein>
    <recommendedName>
        <fullName evidence="5">L-Fucosyltransferase</fullName>
    </recommendedName>
</protein>
<reference evidence="3 4" key="1">
    <citation type="submission" date="2023-08" db="EMBL/GenBank/DDBJ databases">
        <title>A Necator americanus chromosomal reference genome.</title>
        <authorList>
            <person name="Ilik V."/>
            <person name="Petrzelkova K.J."/>
            <person name="Pardy F."/>
            <person name="Fuh T."/>
            <person name="Niatou-Singa F.S."/>
            <person name="Gouil Q."/>
            <person name="Baker L."/>
            <person name="Ritchie M.E."/>
            <person name="Jex A.R."/>
            <person name="Gazzola D."/>
            <person name="Li H."/>
            <person name="Toshio Fujiwara R."/>
            <person name="Zhan B."/>
            <person name="Aroian R.V."/>
            <person name="Pafco B."/>
            <person name="Schwarz E.M."/>
        </authorList>
    </citation>
    <scope>NUCLEOTIDE SEQUENCE [LARGE SCALE GENOMIC DNA]</scope>
    <source>
        <strain evidence="3 4">Aroian</strain>
        <tissue evidence="3">Whole animal</tissue>
    </source>
</reference>
<dbReference type="Pfam" id="PF01531">
    <property type="entry name" value="Glyco_transf_11"/>
    <property type="match status" value="1"/>
</dbReference>
<dbReference type="CDD" id="cd11301">
    <property type="entry name" value="Fut1_Fut2_like"/>
    <property type="match status" value="1"/>
</dbReference>
<keyword evidence="4" id="KW-1185">Reference proteome</keyword>
<evidence type="ECO:0000313" key="4">
    <source>
        <dbReference type="Proteomes" id="UP001303046"/>
    </source>
</evidence>
<dbReference type="InterPro" id="IPR052501">
    <property type="entry name" value="Alpha-1-2_FucT"/>
</dbReference>
<dbReference type="PANTHER" id="PTHR22898">
    <property type="entry name" value="UNCHARACTERIZED GLYCOSOL TRANSFERASE-RELATED"/>
    <property type="match status" value="1"/>
</dbReference>
<evidence type="ECO:0000256" key="1">
    <source>
        <dbReference type="ARBA" id="ARBA00022676"/>
    </source>
</evidence>
<evidence type="ECO:0008006" key="5">
    <source>
        <dbReference type="Google" id="ProtNLM"/>
    </source>
</evidence>
<comment type="caution">
    <text evidence="3">The sequence shown here is derived from an EMBL/GenBank/DDBJ whole genome shotgun (WGS) entry which is preliminary data.</text>
</comment>